<sequence length="198" mass="22515">MEHFILLLKHLGFTGVGIWAGLESLGLPVPVDAYVWYLIFINPNIWVLIWILLSVGSWIGALIAYLAGLRFGKPVLKKLSGKSRFLRKVEVISQKQFRKHGVLTLLLSGFLPIGYKVFTYSAGVTKMKFRNYIWASFAGRAFKFMIISYLGYLVAINEQARVFIEKYIADMFVAAIFILGAGYAGYKIMRKKFKKKTV</sequence>
<dbReference type="eggNOG" id="COG0586">
    <property type="taxonomic scope" value="Bacteria"/>
</dbReference>
<accession>D1AN47</accession>
<reference evidence="3 4" key="2">
    <citation type="journal article" date="2010" name="Stand. Genomic Sci.">
        <title>Complete genome sequence of Sebaldella termitidis type strain (NCTC 11300).</title>
        <authorList>
            <person name="Harmon-Smith M."/>
            <person name="Celia L."/>
            <person name="Chertkov O."/>
            <person name="Lapidus A."/>
            <person name="Copeland A."/>
            <person name="Glavina Del Rio T."/>
            <person name="Nolan M."/>
            <person name="Lucas S."/>
            <person name="Tice H."/>
            <person name="Cheng J.F."/>
            <person name="Han C."/>
            <person name="Detter J.C."/>
            <person name="Bruce D."/>
            <person name="Goodwin L."/>
            <person name="Pitluck S."/>
            <person name="Pati A."/>
            <person name="Liolios K."/>
            <person name="Ivanova N."/>
            <person name="Mavromatis K."/>
            <person name="Mikhailova N."/>
            <person name="Chen A."/>
            <person name="Palaniappan K."/>
            <person name="Land M."/>
            <person name="Hauser L."/>
            <person name="Chang Y.J."/>
            <person name="Jeffries C.D."/>
            <person name="Brettin T."/>
            <person name="Goker M."/>
            <person name="Beck B."/>
            <person name="Bristow J."/>
            <person name="Eisen J.A."/>
            <person name="Markowitz V."/>
            <person name="Hugenholtz P."/>
            <person name="Kyrpides N.C."/>
            <person name="Klenk H.P."/>
            <person name="Chen F."/>
        </authorList>
    </citation>
    <scope>NUCLEOTIDE SEQUENCE [LARGE SCALE GENOMIC DNA]</scope>
    <source>
        <strain evidence="4">ATCC 33386 / NCTC 11300</strain>
    </source>
</reference>
<dbReference type="PANTHER" id="PTHR42709">
    <property type="entry name" value="ALKALINE PHOSPHATASE LIKE PROTEIN"/>
    <property type="match status" value="1"/>
</dbReference>
<protein>
    <submittedName>
        <fullName evidence="3">SNARE associated Golgi protein-related protein</fullName>
    </submittedName>
</protein>
<feature type="domain" description="VTT" evidence="2">
    <location>
        <begin position="46"/>
        <end position="152"/>
    </location>
</feature>
<feature type="transmembrane region" description="Helical" evidence="1">
    <location>
        <begin position="167"/>
        <end position="186"/>
    </location>
</feature>
<dbReference type="InterPro" id="IPR032816">
    <property type="entry name" value="VTT_dom"/>
</dbReference>
<evidence type="ECO:0000256" key="1">
    <source>
        <dbReference type="SAM" id="Phobius"/>
    </source>
</evidence>
<feature type="transmembrane region" description="Helical" evidence="1">
    <location>
        <begin position="45"/>
        <end position="68"/>
    </location>
</feature>
<dbReference type="STRING" id="526218.Sterm_2807"/>
<dbReference type="Proteomes" id="UP000000845">
    <property type="component" value="Chromosome"/>
</dbReference>
<keyword evidence="4" id="KW-1185">Reference proteome</keyword>
<proteinExistence type="predicted"/>
<keyword evidence="1" id="KW-0812">Transmembrane</keyword>
<dbReference type="AlphaFoldDB" id="D1AN47"/>
<gene>
    <name evidence="3" type="ordered locus">Sterm_2807</name>
</gene>
<dbReference type="GO" id="GO:0005886">
    <property type="term" value="C:plasma membrane"/>
    <property type="evidence" value="ECO:0007669"/>
    <property type="project" value="TreeGrafter"/>
</dbReference>
<feature type="transmembrane region" description="Helical" evidence="1">
    <location>
        <begin position="12"/>
        <end position="39"/>
    </location>
</feature>
<dbReference type="InterPro" id="IPR051311">
    <property type="entry name" value="DedA_domain"/>
</dbReference>
<dbReference type="Pfam" id="PF09335">
    <property type="entry name" value="VTT_dom"/>
    <property type="match status" value="1"/>
</dbReference>
<evidence type="ECO:0000313" key="3">
    <source>
        <dbReference type="EMBL" id="ACZ09651.1"/>
    </source>
</evidence>
<dbReference type="RefSeq" id="WP_012862245.1">
    <property type="nucleotide sequence ID" value="NC_013517.1"/>
</dbReference>
<keyword evidence="1" id="KW-0472">Membrane</keyword>
<name>D1AN47_SEBTE</name>
<reference evidence="4" key="1">
    <citation type="submission" date="2009-09" db="EMBL/GenBank/DDBJ databases">
        <title>The complete chromosome of Sebaldella termitidis ATCC 33386.</title>
        <authorList>
            <consortium name="US DOE Joint Genome Institute (JGI-PGF)"/>
            <person name="Lucas S."/>
            <person name="Copeland A."/>
            <person name="Lapidus A."/>
            <person name="Glavina del Rio T."/>
            <person name="Dalin E."/>
            <person name="Tice H."/>
            <person name="Bruce D."/>
            <person name="Goodwin L."/>
            <person name="Pitluck S."/>
            <person name="Kyrpides N."/>
            <person name="Mavromatis K."/>
            <person name="Ivanova N."/>
            <person name="Mikhailova N."/>
            <person name="Sims D."/>
            <person name="Meincke L."/>
            <person name="Brettin T."/>
            <person name="Detter J.C."/>
            <person name="Han C."/>
            <person name="Larimer F."/>
            <person name="Land M."/>
            <person name="Hauser L."/>
            <person name="Markowitz V."/>
            <person name="Cheng J.F."/>
            <person name="Hugenholtz P."/>
            <person name="Woyke T."/>
            <person name="Wu D."/>
            <person name="Eisen J.A."/>
        </authorList>
    </citation>
    <scope>NUCLEOTIDE SEQUENCE [LARGE SCALE GENOMIC DNA]</scope>
    <source>
        <strain evidence="4">ATCC 33386 / NCTC 11300</strain>
    </source>
</reference>
<dbReference type="EMBL" id="CP001739">
    <property type="protein sequence ID" value="ACZ09651.1"/>
    <property type="molecule type" value="Genomic_DNA"/>
</dbReference>
<dbReference type="HOGENOM" id="CLU_1377300_0_0_0"/>
<evidence type="ECO:0000313" key="4">
    <source>
        <dbReference type="Proteomes" id="UP000000845"/>
    </source>
</evidence>
<organism evidence="3 4">
    <name type="scientific">Sebaldella termitidis (strain ATCC 33386 / NCTC 11300)</name>
    <dbReference type="NCBI Taxonomy" id="526218"/>
    <lineage>
        <taxon>Bacteria</taxon>
        <taxon>Fusobacteriati</taxon>
        <taxon>Fusobacteriota</taxon>
        <taxon>Fusobacteriia</taxon>
        <taxon>Fusobacteriales</taxon>
        <taxon>Leptotrichiaceae</taxon>
        <taxon>Sebaldella</taxon>
    </lineage>
</organism>
<dbReference type="PANTHER" id="PTHR42709:SF11">
    <property type="entry name" value="DEDA FAMILY PROTEIN"/>
    <property type="match status" value="1"/>
</dbReference>
<evidence type="ECO:0000259" key="2">
    <source>
        <dbReference type="Pfam" id="PF09335"/>
    </source>
</evidence>
<keyword evidence="1" id="KW-1133">Transmembrane helix</keyword>
<feature type="transmembrane region" description="Helical" evidence="1">
    <location>
        <begin position="132"/>
        <end position="155"/>
    </location>
</feature>
<dbReference type="KEGG" id="str:Sterm_2807"/>